<organism evidence="2 3">
    <name type="scientific">Arsenicicoccus bolidensis</name>
    <dbReference type="NCBI Taxonomy" id="229480"/>
    <lineage>
        <taxon>Bacteria</taxon>
        <taxon>Bacillati</taxon>
        <taxon>Actinomycetota</taxon>
        <taxon>Actinomycetes</taxon>
        <taxon>Micrococcales</taxon>
        <taxon>Intrasporangiaceae</taxon>
        <taxon>Arsenicicoccus</taxon>
    </lineage>
</organism>
<dbReference type="Proteomes" id="UP001521931">
    <property type="component" value="Unassembled WGS sequence"/>
</dbReference>
<feature type="transmembrane region" description="Helical" evidence="1">
    <location>
        <begin position="143"/>
        <end position="160"/>
    </location>
</feature>
<sequence length="192" mass="19614">MRGGRAARGATGATGIERVLARWLVEARSTSRPQLAIRLLGMLCAWVVPLVAASSHQLSPVGFTLVVLGAALAAVRPEPAGGPVALASLAAYLLVAPRDPTSPVVLVVAGLVVVHEACVALSTTAPSPARLDPRLVRRYAERCVALTAVAAITWGLGLLARSVLPVAPVAVVAAAVLGVAAVAWMTTSNRSR</sequence>
<evidence type="ECO:0000256" key="1">
    <source>
        <dbReference type="SAM" id="Phobius"/>
    </source>
</evidence>
<keyword evidence="1" id="KW-1133">Transmembrane helix</keyword>
<reference evidence="2 3" key="1">
    <citation type="submission" date="2022-02" db="EMBL/GenBank/DDBJ databases">
        <title>Uncovering new skin microbiome diversity through culturing and metagenomics.</title>
        <authorList>
            <person name="Conlan S."/>
            <person name="Deming C."/>
            <person name="Nisc Comparative Sequencing Program N."/>
            <person name="Segre J.A."/>
        </authorList>
    </citation>
    <scope>NUCLEOTIDE SEQUENCE [LARGE SCALE GENOMIC DNA]</scope>
    <source>
        <strain evidence="2 3">ACRQZ</strain>
    </source>
</reference>
<feature type="transmembrane region" description="Helical" evidence="1">
    <location>
        <begin position="35"/>
        <end position="52"/>
    </location>
</feature>
<dbReference type="EMBL" id="JAKRCV010000003">
    <property type="protein sequence ID" value="MCG7320606.1"/>
    <property type="molecule type" value="Genomic_DNA"/>
</dbReference>
<comment type="caution">
    <text evidence="2">The sequence shown here is derived from an EMBL/GenBank/DDBJ whole genome shotgun (WGS) entry which is preliminary data.</text>
</comment>
<gene>
    <name evidence="2" type="ORF">MHL29_01690</name>
</gene>
<feature type="transmembrane region" description="Helical" evidence="1">
    <location>
        <begin position="103"/>
        <end position="122"/>
    </location>
</feature>
<keyword evidence="3" id="KW-1185">Reference proteome</keyword>
<evidence type="ECO:0000313" key="2">
    <source>
        <dbReference type="EMBL" id="MCG7320606.1"/>
    </source>
</evidence>
<protein>
    <submittedName>
        <fullName evidence="2">Uncharacterized protein</fullName>
    </submittedName>
</protein>
<dbReference type="RefSeq" id="WP_239261694.1">
    <property type="nucleotide sequence ID" value="NZ_JAKRCV010000003.1"/>
</dbReference>
<accession>A0ABS9PY89</accession>
<name>A0ABS9PY89_9MICO</name>
<proteinExistence type="predicted"/>
<feature type="transmembrane region" description="Helical" evidence="1">
    <location>
        <begin position="166"/>
        <end position="186"/>
    </location>
</feature>
<keyword evidence="1" id="KW-0812">Transmembrane</keyword>
<keyword evidence="1" id="KW-0472">Membrane</keyword>
<evidence type="ECO:0000313" key="3">
    <source>
        <dbReference type="Proteomes" id="UP001521931"/>
    </source>
</evidence>